<feature type="transmembrane region" description="Helical" evidence="1">
    <location>
        <begin position="43"/>
        <end position="61"/>
    </location>
</feature>
<dbReference type="EMBL" id="LT634361">
    <property type="protein sequence ID" value="SFZ83861.1"/>
    <property type="molecule type" value="Genomic_DNA"/>
</dbReference>
<keyword evidence="3" id="KW-1185">Reference proteome</keyword>
<evidence type="ECO:0000313" key="2">
    <source>
        <dbReference type="EMBL" id="SFZ83861.1"/>
    </source>
</evidence>
<reference evidence="2 3" key="1">
    <citation type="submission" date="2016-11" db="EMBL/GenBank/DDBJ databases">
        <authorList>
            <person name="Jaros S."/>
            <person name="Januszkiewicz K."/>
            <person name="Wedrychowicz H."/>
        </authorList>
    </citation>
    <scope>NUCLEOTIDE SEQUENCE [LARGE SCALE GENOMIC DNA]</scope>
    <source>
        <strain evidence="2">NCIMB 2154T</strain>
    </source>
</reference>
<keyword evidence="1" id="KW-0812">Transmembrane</keyword>
<sequence length="280" mass="33403">MATIKKTEFKTSKMKRLRNIGIYYTVFGFLLMISFIFTNLWRISIIGIALLLIYFILKTVYKKNRIETKLTKQQLQLWDFSLVILPFIYVLLASWYVWRPYKQTIILPQNYEGIVAIQYDRSNGQKEKWTGGFLGIGASRIIKVDTTGIAKTQFKFHNNAIPFLGVKQNYQNKGGLKIYYENDLDNEIIKDADGKYQIYKNQNIEDPNIYFTGHTKYPLIIFVITKSKNYNNYFMSEEEMINEYKVKYNHEPILGTFFNVHKLKNEYNQYYKLQEYYHKN</sequence>
<accession>A0A2H1ECI2</accession>
<proteinExistence type="predicted"/>
<protein>
    <recommendedName>
        <fullName evidence="4">Transmembrane protein</fullName>
    </recommendedName>
</protein>
<feature type="transmembrane region" description="Helical" evidence="1">
    <location>
        <begin position="20"/>
        <end position="37"/>
    </location>
</feature>
<keyword evidence="1" id="KW-1133">Transmembrane helix</keyword>
<gene>
    <name evidence="2" type="ORF">MARIT_2302</name>
</gene>
<name>A0A2H1ECI2_9FLAO</name>
<feature type="transmembrane region" description="Helical" evidence="1">
    <location>
        <begin position="77"/>
        <end position="98"/>
    </location>
</feature>
<dbReference type="AlphaFoldDB" id="A0A2H1ECI2"/>
<keyword evidence="1" id="KW-0472">Membrane</keyword>
<evidence type="ECO:0000256" key="1">
    <source>
        <dbReference type="SAM" id="Phobius"/>
    </source>
</evidence>
<organism evidence="2 3">
    <name type="scientific">Tenacibaculum maritimum NCIMB 2154</name>
    <dbReference type="NCBI Taxonomy" id="1349785"/>
    <lineage>
        <taxon>Bacteria</taxon>
        <taxon>Pseudomonadati</taxon>
        <taxon>Bacteroidota</taxon>
        <taxon>Flavobacteriia</taxon>
        <taxon>Flavobacteriales</taxon>
        <taxon>Flavobacteriaceae</taxon>
        <taxon>Tenacibaculum</taxon>
    </lineage>
</organism>
<dbReference type="Proteomes" id="UP000231564">
    <property type="component" value="Chromosome MARIT"/>
</dbReference>
<evidence type="ECO:0000313" key="3">
    <source>
        <dbReference type="Proteomes" id="UP000231564"/>
    </source>
</evidence>
<evidence type="ECO:0008006" key="4">
    <source>
        <dbReference type="Google" id="ProtNLM"/>
    </source>
</evidence>
<dbReference type="KEGG" id="tmar:MARIT_2302"/>